<evidence type="ECO:0000313" key="1">
    <source>
        <dbReference type="EMBL" id="EGC42717.1"/>
    </source>
</evidence>
<sequence>MTSKLLNTLHDQSIAQPNFLRRNLRNPIEFQGLDPKGMDDHWSTGALEHWSTGALEHWSTGALEHWSTGALEHWSTGALEHWSTGALEHWSPAAKDRNFGTFPAVIRLEPATAVRAV</sequence>
<reference evidence="2" key="1">
    <citation type="submission" date="2008-07" db="EMBL/GenBank/DDBJ databases">
        <title>Annotation of Ajellomyces capsulatus strain H88.</title>
        <authorList>
            <person name="Champion M."/>
            <person name="Cuomo C."/>
            <person name="Ma L.-J."/>
            <person name="Henn M.R."/>
            <person name="Sil A."/>
            <person name="Goldman B."/>
            <person name="Young S.K."/>
            <person name="Kodira C.D."/>
            <person name="Zeng Q."/>
            <person name="Koehrsen M."/>
            <person name="Alvarado L."/>
            <person name="Berlin A."/>
            <person name="Borenstein D."/>
            <person name="Chen Z."/>
            <person name="Engels R."/>
            <person name="Freedman E."/>
            <person name="Gellesch M."/>
            <person name="Goldberg J."/>
            <person name="Griggs A."/>
            <person name="Gujja S."/>
            <person name="Heiman D."/>
            <person name="Hepburn T."/>
            <person name="Howarth C."/>
            <person name="Jen D."/>
            <person name="Larson L."/>
            <person name="Lewis B."/>
            <person name="Mehta T."/>
            <person name="Park D."/>
            <person name="Pearson M."/>
            <person name="Roberts A."/>
            <person name="Saif S."/>
            <person name="Shea T."/>
            <person name="Shenoy N."/>
            <person name="Sisk P."/>
            <person name="Stolte C."/>
            <person name="Sykes S."/>
            <person name="Walk T."/>
            <person name="White J."/>
            <person name="Yandava C."/>
            <person name="Klein B."/>
            <person name="McEwen J.G."/>
            <person name="Puccia R."/>
            <person name="Goldman G.H."/>
            <person name="Felipe M.S."/>
            <person name="Nino-Vega G."/>
            <person name="San-Blas G."/>
            <person name="Taylor J."/>
            <person name="Mendoza L."/>
            <person name="Galagan J."/>
            <person name="Nusbaum C."/>
            <person name="Birren B."/>
        </authorList>
    </citation>
    <scope>NUCLEOTIDE SEQUENCE [LARGE SCALE GENOMIC DNA]</scope>
    <source>
        <strain evidence="2">H88</strain>
    </source>
</reference>
<dbReference type="Proteomes" id="UP000008142">
    <property type="component" value="Unassembled WGS sequence"/>
</dbReference>
<dbReference type="HOGENOM" id="CLU_2084169_0_0_1"/>
<accession>F0UDH6</accession>
<dbReference type="AlphaFoldDB" id="F0UDH6"/>
<dbReference type="STRING" id="544711.F0UDH6"/>
<organism evidence="2">
    <name type="scientific">Ajellomyces capsulatus (strain H88)</name>
    <name type="common">Darling's disease fungus</name>
    <name type="synonym">Histoplasma capsulatum</name>
    <dbReference type="NCBI Taxonomy" id="544711"/>
    <lineage>
        <taxon>Eukaryota</taxon>
        <taxon>Fungi</taxon>
        <taxon>Dikarya</taxon>
        <taxon>Ascomycota</taxon>
        <taxon>Pezizomycotina</taxon>
        <taxon>Eurotiomycetes</taxon>
        <taxon>Eurotiomycetidae</taxon>
        <taxon>Onygenales</taxon>
        <taxon>Ajellomycetaceae</taxon>
        <taxon>Histoplasma</taxon>
    </lineage>
</organism>
<evidence type="ECO:0000313" key="2">
    <source>
        <dbReference type="Proteomes" id="UP000008142"/>
    </source>
</evidence>
<dbReference type="OrthoDB" id="9392410at2759"/>
<dbReference type="EMBL" id="DS990637">
    <property type="protein sequence ID" value="EGC42717.1"/>
    <property type="molecule type" value="Genomic_DNA"/>
</dbReference>
<proteinExistence type="predicted"/>
<protein>
    <submittedName>
        <fullName evidence="1">Predicted protein</fullName>
    </submittedName>
</protein>
<gene>
    <name evidence="1" type="ORF">HCEG_01932</name>
</gene>
<name>F0UDH6_AJEC8</name>